<dbReference type="Proteomes" id="UP000288675">
    <property type="component" value="Chromosome"/>
</dbReference>
<dbReference type="KEGG" id="bgy:BGLY_0247"/>
<name>A0AAJ4D0W7_9BACI</name>
<proteinExistence type="inferred from homology"/>
<dbReference type="RefSeq" id="WP_046129087.1">
    <property type="nucleotide sequence ID" value="NZ_CP035232.1"/>
</dbReference>
<dbReference type="EMBL" id="CP035232">
    <property type="protein sequence ID" value="QAT63733.1"/>
    <property type="molecule type" value="Genomic_DNA"/>
</dbReference>
<evidence type="ECO:0000313" key="5">
    <source>
        <dbReference type="Proteomes" id="UP000288675"/>
    </source>
</evidence>
<dbReference type="PANTHER" id="PTHR11527">
    <property type="entry name" value="HEAT-SHOCK PROTEIN 20 FAMILY MEMBER"/>
    <property type="match status" value="1"/>
</dbReference>
<dbReference type="Pfam" id="PF00011">
    <property type="entry name" value="HSP20"/>
    <property type="match status" value="1"/>
</dbReference>
<dbReference type="InterPro" id="IPR002068">
    <property type="entry name" value="A-crystallin/Hsp20_dom"/>
</dbReference>
<feature type="domain" description="SHSP" evidence="3">
    <location>
        <begin position="24"/>
        <end position="128"/>
    </location>
</feature>
<reference evidence="4 5" key="1">
    <citation type="submission" date="2019-01" db="EMBL/GenBank/DDBJ databases">
        <title>Genome sequence of Bacillus glycinifermentans SRCM103574.</title>
        <authorList>
            <person name="Kong H.-J."/>
            <person name="Jeong S.-Y."/>
            <person name="Jeong D.-Y."/>
        </authorList>
    </citation>
    <scope>NUCLEOTIDE SEQUENCE [LARGE SCALE GENOMIC DNA]</scope>
    <source>
        <strain evidence="4 5">SRCM103574</strain>
    </source>
</reference>
<protein>
    <submittedName>
        <fullName evidence="4">Hsp20/alpha crystallin family protein</fullName>
    </submittedName>
</protein>
<gene>
    <name evidence="4" type="ORF">EQZ20_01400</name>
</gene>
<dbReference type="InterPro" id="IPR031107">
    <property type="entry name" value="Small_HSP"/>
</dbReference>
<dbReference type="AlphaFoldDB" id="A0AAJ4D0W7"/>
<dbReference type="Gene3D" id="2.60.40.790">
    <property type="match status" value="1"/>
</dbReference>
<comment type="similarity">
    <text evidence="1 2">Belongs to the small heat shock protein (HSP20) family.</text>
</comment>
<evidence type="ECO:0000313" key="4">
    <source>
        <dbReference type="EMBL" id="QAT63733.1"/>
    </source>
</evidence>
<evidence type="ECO:0000256" key="1">
    <source>
        <dbReference type="PROSITE-ProRule" id="PRU00285"/>
    </source>
</evidence>
<evidence type="ECO:0000259" key="3">
    <source>
        <dbReference type="PROSITE" id="PS01031"/>
    </source>
</evidence>
<evidence type="ECO:0000256" key="2">
    <source>
        <dbReference type="RuleBase" id="RU003616"/>
    </source>
</evidence>
<accession>A0AAJ4D0W7</accession>
<dbReference type="CDD" id="cd06464">
    <property type="entry name" value="ACD_sHsps-like"/>
    <property type="match status" value="1"/>
</dbReference>
<sequence length="128" mass="14659">MVKPHFHSNVKEMLGEDFSNLLYEISPFVEPRVDILQSNGGLIISVDLAGAGTDDFTVRKTNHALCIEGIIQNKLGSENEKVIIRRERFYGPFKRELPIPEECDLQRIQAVFERGVLVITIPFYKNKR</sequence>
<dbReference type="PROSITE" id="PS01031">
    <property type="entry name" value="SHSP"/>
    <property type="match status" value="1"/>
</dbReference>
<organism evidence="4 5">
    <name type="scientific">Bacillus glycinifermentans</name>
    <dbReference type="NCBI Taxonomy" id="1664069"/>
    <lineage>
        <taxon>Bacteria</taxon>
        <taxon>Bacillati</taxon>
        <taxon>Bacillota</taxon>
        <taxon>Bacilli</taxon>
        <taxon>Bacillales</taxon>
        <taxon>Bacillaceae</taxon>
        <taxon>Bacillus</taxon>
    </lineage>
</organism>
<dbReference type="GeneID" id="82851328"/>
<dbReference type="SUPFAM" id="SSF49764">
    <property type="entry name" value="HSP20-like chaperones"/>
    <property type="match status" value="1"/>
</dbReference>
<dbReference type="InterPro" id="IPR008978">
    <property type="entry name" value="HSP20-like_chaperone"/>
</dbReference>